<accession>A0A0N4YBR5</accession>
<dbReference type="PANTHER" id="PTHR24637:SF372">
    <property type="entry name" value="NEMATODE CUTICLE COLLAGEN N-TERMINAL DOMAIN-CONTAINING PROTEIN"/>
    <property type="match status" value="1"/>
</dbReference>
<gene>
    <name evidence="5" type="ORF">NBR_LOCUS13931</name>
</gene>
<evidence type="ECO:0000256" key="1">
    <source>
        <dbReference type="ARBA" id="ARBA00022737"/>
    </source>
</evidence>
<protein>
    <submittedName>
        <fullName evidence="7">Col_cuticle_N domain-containing protein</fullName>
    </submittedName>
</protein>
<evidence type="ECO:0000313" key="6">
    <source>
        <dbReference type="Proteomes" id="UP000271162"/>
    </source>
</evidence>
<feature type="transmembrane region" description="Helical" evidence="3">
    <location>
        <begin position="16"/>
        <end position="41"/>
    </location>
</feature>
<evidence type="ECO:0000313" key="5">
    <source>
        <dbReference type="EMBL" id="VDL77520.1"/>
    </source>
</evidence>
<dbReference type="Pfam" id="PF01484">
    <property type="entry name" value="Col_cuticle_N"/>
    <property type="match status" value="1"/>
</dbReference>
<reference evidence="7" key="1">
    <citation type="submission" date="2017-02" db="UniProtKB">
        <authorList>
            <consortium name="WormBaseParasite"/>
        </authorList>
    </citation>
    <scope>IDENTIFICATION</scope>
</reference>
<reference evidence="5 6" key="2">
    <citation type="submission" date="2018-11" db="EMBL/GenBank/DDBJ databases">
        <authorList>
            <consortium name="Pathogen Informatics"/>
        </authorList>
    </citation>
    <scope>NUCLEOTIDE SEQUENCE [LARGE SCALE GENOMIC DNA]</scope>
</reference>
<dbReference type="WBParaSite" id="NBR_0001393001-mRNA-1">
    <property type="protein sequence ID" value="NBR_0001393001-mRNA-1"/>
    <property type="gene ID" value="NBR_0001393001"/>
</dbReference>
<dbReference type="InterPro" id="IPR002486">
    <property type="entry name" value="Col_cuticle_N"/>
</dbReference>
<keyword evidence="3" id="KW-1133">Transmembrane helix</keyword>
<feature type="compositionally biased region" description="Low complexity" evidence="2">
    <location>
        <begin position="307"/>
        <end position="320"/>
    </location>
</feature>
<evidence type="ECO:0000256" key="3">
    <source>
        <dbReference type="SAM" id="Phobius"/>
    </source>
</evidence>
<dbReference type="EMBL" id="UYSL01021192">
    <property type="protein sequence ID" value="VDL77520.1"/>
    <property type="molecule type" value="Genomic_DNA"/>
</dbReference>
<dbReference type="AlphaFoldDB" id="A0A0N4YBR5"/>
<dbReference type="SMART" id="SM01088">
    <property type="entry name" value="Col_cuticle_N"/>
    <property type="match status" value="1"/>
</dbReference>
<proteinExistence type="predicted"/>
<name>A0A0N4YBR5_NIPBR</name>
<feature type="region of interest" description="Disordered" evidence="2">
    <location>
        <begin position="200"/>
        <end position="389"/>
    </location>
</feature>
<evidence type="ECO:0000256" key="2">
    <source>
        <dbReference type="SAM" id="MobiDB-lite"/>
    </source>
</evidence>
<dbReference type="GO" id="GO:0042302">
    <property type="term" value="F:structural constituent of cuticle"/>
    <property type="evidence" value="ECO:0007669"/>
    <property type="project" value="InterPro"/>
</dbReference>
<feature type="transmembrane region" description="Helical" evidence="3">
    <location>
        <begin position="92"/>
        <end position="115"/>
    </location>
</feature>
<keyword evidence="6" id="KW-1185">Reference proteome</keyword>
<evidence type="ECO:0000313" key="7">
    <source>
        <dbReference type="WBParaSite" id="NBR_0001393001-mRNA-1"/>
    </source>
</evidence>
<dbReference type="PANTHER" id="PTHR24637">
    <property type="entry name" value="COLLAGEN"/>
    <property type="match status" value="1"/>
</dbReference>
<dbReference type="STRING" id="27835.A0A0N4YBR5"/>
<dbReference type="Proteomes" id="UP000271162">
    <property type="component" value="Unassembled WGS sequence"/>
</dbReference>
<feature type="compositionally biased region" description="Basic and acidic residues" evidence="2">
    <location>
        <begin position="368"/>
        <end position="377"/>
    </location>
</feature>
<organism evidence="7">
    <name type="scientific">Nippostrongylus brasiliensis</name>
    <name type="common">Rat hookworm</name>
    <dbReference type="NCBI Taxonomy" id="27835"/>
    <lineage>
        <taxon>Eukaryota</taxon>
        <taxon>Metazoa</taxon>
        <taxon>Ecdysozoa</taxon>
        <taxon>Nematoda</taxon>
        <taxon>Chromadorea</taxon>
        <taxon>Rhabditida</taxon>
        <taxon>Rhabditina</taxon>
        <taxon>Rhabditomorpha</taxon>
        <taxon>Strongyloidea</taxon>
        <taxon>Heligmosomidae</taxon>
        <taxon>Nippostrongylus</taxon>
    </lineage>
</organism>
<dbReference type="InterPro" id="IPR008160">
    <property type="entry name" value="Collagen"/>
</dbReference>
<keyword evidence="3" id="KW-0812">Transmembrane</keyword>
<evidence type="ECO:0000259" key="4">
    <source>
        <dbReference type="SMART" id="SM01088"/>
    </source>
</evidence>
<sequence>MAQKQILTRATDLKRFVFFGIAVSTLAVTTAVIGVPLLCIYMQGVHSNINDELLYCRTRVHGIREEFTKVCSFYFFVTQLTVFLLLNQTKMFSAHFFLGNTLTIQAAFQYVISLAPIGSRFLFMKSCTSPSVSILICIAHQSHISPIMCTENEHIKPQDELLAAVPLYKSFQWFFLQYIRGDHDQRSKRQSSCCSCGTGPMGAIGPPGPDGDPGVEGHPGRPGTPGPDAKDSTALPTEEDFCFKCEDAPAGPPGVQGPMGPPGKPGGQGELGAIGLIGSIGPPGNQGPPGNPGEQGKRGPPGPPGPVRTLPSPTGLTGPEGEPGPKGPIGIPGPRGHDGLPGMIGPIGDSGLDAPDGKDGLDGAPGKPGREGSKGGCDHCPLPRTPPGY</sequence>
<keyword evidence="1" id="KW-0677">Repeat</keyword>
<feature type="transmembrane region" description="Helical" evidence="3">
    <location>
        <begin position="67"/>
        <end position="86"/>
    </location>
</feature>
<dbReference type="OMA" id="YCRTRTH"/>
<feature type="domain" description="Nematode cuticle collagen N-terminal" evidence="4">
    <location>
        <begin position="15"/>
        <end position="67"/>
    </location>
</feature>
<keyword evidence="3" id="KW-0472">Membrane</keyword>
<dbReference type="Pfam" id="PF01391">
    <property type="entry name" value="Collagen"/>
    <property type="match status" value="2"/>
</dbReference>